<comment type="caution">
    <text evidence="3">The sequence shown here is derived from an EMBL/GenBank/DDBJ whole genome shotgun (WGS) entry which is preliminary data.</text>
</comment>
<feature type="domain" description="Ubiquitin-like" evidence="2">
    <location>
        <begin position="26"/>
        <end position="80"/>
    </location>
</feature>
<name>A0ABQ6N8V6_9STRA</name>
<feature type="compositionally biased region" description="Basic and acidic residues" evidence="1">
    <location>
        <begin position="152"/>
        <end position="161"/>
    </location>
</feature>
<dbReference type="SUPFAM" id="SSF54236">
    <property type="entry name" value="Ubiquitin-like"/>
    <property type="match status" value="1"/>
</dbReference>
<feature type="region of interest" description="Disordered" evidence="1">
    <location>
        <begin position="83"/>
        <end position="161"/>
    </location>
</feature>
<organism evidence="3 4">
    <name type="scientific">Tetraparma gracilis</name>
    <dbReference type="NCBI Taxonomy" id="2962635"/>
    <lineage>
        <taxon>Eukaryota</taxon>
        <taxon>Sar</taxon>
        <taxon>Stramenopiles</taxon>
        <taxon>Ochrophyta</taxon>
        <taxon>Bolidophyceae</taxon>
        <taxon>Parmales</taxon>
        <taxon>Triparmaceae</taxon>
        <taxon>Tetraparma</taxon>
    </lineage>
</organism>
<dbReference type="PROSITE" id="PS50053">
    <property type="entry name" value="UBIQUITIN_2"/>
    <property type="match status" value="1"/>
</dbReference>
<dbReference type="Proteomes" id="UP001165060">
    <property type="component" value="Unassembled WGS sequence"/>
</dbReference>
<evidence type="ECO:0000313" key="4">
    <source>
        <dbReference type="Proteomes" id="UP001165060"/>
    </source>
</evidence>
<evidence type="ECO:0000313" key="3">
    <source>
        <dbReference type="EMBL" id="GMI50762.1"/>
    </source>
</evidence>
<sequence length="161" mass="16882">MPEILYMLTDSGKKAACSIPSYSIPLSTLKSLLAESSSIPAASQRLFLCGRELKTDGRSLEGMGFSRYEHFYMHLMNTKPTIELSSPAPAASKPAASSSSSSSSKRKAASKAAAKPATGTGSDVICLDSSSDDDAPAAAPSRASKKKARKPPKPEEVITLD</sequence>
<feature type="compositionally biased region" description="Low complexity" evidence="1">
    <location>
        <begin position="85"/>
        <end position="103"/>
    </location>
</feature>
<keyword evidence="4" id="KW-1185">Reference proteome</keyword>
<dbReference type="EMBL" id="BRYB01006515">
    <property type="protein sequence ID" value="GMI50762.1"/>
    <property type="molecule type" value="Genomic_DNA"/>
</dbReference>
<dbReference type="CDD" id="cd17039">
    <property type="entry name" value="Ubl_ubiquitin_like"/>
    <property type="match status" value="1"/>
</dbReference>
<reference evidence="3 4" key="1">
    <citation type="journal article" date="2023" name="Commun. Biol.">
        <title>Genome analysis of Parmales, the sister group of diatoms, reveals the evolutionary specialization of diatoms from phago-mixotrophs to photoautotrophs.</title>
        <authorList>
            <person name="Ban H."/>
            <person name="Sato S."/>
            <person name="Yoshikawa S."/>
            <person name="Yamada K."/>
            <person name="Nakamura Y."/>
            <person name="Ichinomiya M."/>
            <person name="Sato N."/>
            <person name="Blanc-Mathieu R."/>
            <person name="Endo H."/>
            <person name="Kuwata A."/>
            <person name="Ogata H."/>
        </authorList>
    </citation>
    <scope>NUCLEOTIDE SEQUENCE [LARGE SCALE GENOMIC DNA]</scope>
</reference>
<evidence type="ECO:0000256" key="1">
    <source>
        <dbReference type="SAM" id="MobiDB-lite"/>
    </source>
</evidence>
<gene>
    <name evidence="3" type="ORF">TeGR_g6978</name>
</gene>
<accession>A0ABQ6N8V6</accession>
<dbReference type="Gene3D" id="3.10.20.90">
    <property type="entry name" value="Phosphatidylinositol 3-kinase Catalytic Subunit, Chain A, domain 1"/>
    <property type="match status" value="1"/>
</dbReference>
<protein>
    <recommendedName>
        <fullName evidence="2">Ubiquitin-like domain-containing protein</fullName>
    </recommendedName>
</protein>
<proteinExistence type="predicted"/>
<evidence type="ECO:0000259" key="2">
    <source>
        <dbReference type="PROSITE" id="PS50053"/>
    </source>
</evidence>
<dbReference type="InterPro" id="IPR000626">
    <property type="entry name" value="Ubiquitin-like_dom"/>
</dbReference>
<dbReference type="InterPro" id="IPR029071">
    <property type="entry name" value="Ubiquitin-like_domsf"/>
</dbReference>